<dbReference type="KEGG" id="fll:EI427_14615"/>
<name>A0A3S9P5D4_9BACT</name>
<sequence>MKSTKIALIIPVNESLPPYFKLFLEHLSFQRNINTLLIGKIDIDQKLLPPNVRSLYHDFKGDVSIVQSILSKETDFILSHNYWTIGSLHHLYGNLYRFIFQLTKDNPDQFELSSDKIKLTFYKATSQMLENVITNNFPNKLKINAITDVVASIDKKHIYSFNQGRIFNYFNRRAYAFLDCKSFKEEVYFTATNWKTIPPQFYITPTGFYSLKEFRNYKSLKLQKQLKNLGLRCVTSVRKLIGNQVLGYQLHSSSSQQTPD</sequence>
<accession>A0A3S9P5D4</accession>
<dbReference type="RefSeq" id="WP_126615915.1">
    <property type="nucleotide sequence ID" value="NZ_CP034562.1"/>
</dbReference>
<evidence type="ECO:0000313" key="2">
    <source>
        <dbReference type="Proteomes" id="UP000267268"/>
    </source>
</evidence>
<dbReference type="EMBL" id="CP034562">
    <property type="protein sequence ID" value="AZQ63419.1"/>
    <property type="molecule type" value="Genomic_DNA"/>
</dbReference>
<organism evidence="1 2">
    <name type="scientific">Flammeovirga pectinis</name>
    <dbReference type="NCBI Taxonomy" id="2494373"/>
    <lineage>
        <taxon>Bacteria</taxon>
        <taxon>Pseudomonadati</taxon>
        <taxon>Bacteroidota</taxon>
        <taxon>Cytophagia</taxon>
        <taxon>Cytophagales</taxon>
        <taxon>Flammeovirgaceae</taxon>
        <taxon>Flammeovirga</taxon>
    </lineage>
</organism>
<protein>
    <submittedName>
        <fullName evidence="1">Uncharacterized protein</fullName>
    </submittedName>
</protein>
<keyword evidence="2" id="KW-1185">Reference proteome</keyword>
<dbReference type="OrthoDB" id="1910631at2"/>
<dbReference type="AlphaFoldDB" id="A0A3S9P5D4"/>
<gene>
    <name evidence="1" type="ORF">EI427_14615</name>
</gene>
<dbReference type="Proteomes" id="UP000267268">
    <property type="component" value="Chromosome 1"/>
</dbReference>
<evidence type="ECO:0000313" key="1">
    <source>
        <dbReference type="EMBL" id="AZQ63419.1"/>
    </source>
</evidence>
<reference evidence="1 2" key="1">
    <citation type="submission" date="2018-12" db="EMBL/GenBank/DDBJ databases">
        <title>Flammeovirga pectinis sp. nov., isolated from the gut of the Korean scallop, Patinopecten yessoensis.</title>
        <authorList>
            <person name="Bae J.-W."/>
            <person name="Jeong Y.-S."/>
            <person name="Kang W."/>
        </authorList>
    </citation>
    <scope>NUCLEOTIDE SEQUENCE [LARGE SCALE GENOMIC DNA]</scope>
    <source>
        <strain evidence="1 2">L12M1</strain>
    </source>
</reference>
<proteinExistence type="predicted"/>